<dbReference type="InterPro" id="IPR010572">
    <property type="entry name" value="Tail_dom"/>
</dbReference>
<dbReference type="EMBL" id="PNGT01000003">
    <property type="protein sequence ID" value="PMC52685.1"/>
    <property type="molecule type" value="Genomic_DNA"/>
</dbReference>
<proteinExistence type="predicted"/>
<dbReference type="AlphaFoldDB" id="A0A2N6SFH4"/>
<reference evidence="3 4" key="1">
    <citation type="submission" date="2017-09" db="EMBL/GenBank/DDBJ databases">
        <title>Bacterial strain isolated from the female urinary microbiota.</title>
        <authorList>
            <person name="Thomas-White K."/>
            <person name="Kumar N."/>
            <person name="Forster S."/>
            <person name="Putonti C."/>
            <person name="Lawley T."/>
            <person name="Wolfe A.J."/>
        </authorList>
    </citation>
    <scope>NUCLEOTIDE SEQUENCE [LARGE SCALE GENOMIC DNA]</scope>
    <source>
        <strain evidence="3 4">UMB0186</strain>
    </source>
</reference>
<feature type="coiled-coil region" evidence="1">
    <location>
        <begin position="354"/>
        <end position="381"/>
    </location>
</feature>
<keyword evidence="1" id="KW-0175">Coiled coil</keyword>
<name>A0A2N6SFH4_9BACL</name>
<protein>
    <recommendedName>
        <fullName evidence="2">Tail spike domain-containing protein</fullName>
    </recommendedName>
</protein>
<sequence>MIYLKEGKIPLNFSYNDEIEHEGNSKYQLSFKFPTNNPLWEELAEETLLLADDLHGEQEFIIFEVEKHHAYITVYANQVATLLNNYSITEISVNNASGDRVMRSLASSIIRKHNFTFSSDIANTHSFNLKNVTVANALFRDRHSIIGQWGGDLIRDKYDIRLLSNGGSNKEALFMYKKNLKSYQQKKSIKDLRTRIHFTKTINSQKEGEKDKVIAVTVDSPLINKYKNIYEGNLDVSDQDVIDEITLRKYGENYFKTTLCDVIEESIEIDVVGRPDVPVGIFDTVTIFHEKFNLDVKKKITKYTYSPMGRKLKTIGFGKIQSNLGTTLASMVDNAVAEQVESKLDVFKIQKNLDQLLKLDKKSIEDKLVELEEKSKSAVEVKKALFEADGEIPEIVKTRILDAVEGNIARLKTIITEAEMIKAIQAQLNFAEIKNAM</sequence>
<dbReference type="Proteomes" id="UP000235670">
    <property type="component" value="Unassembled WGS sequence"/>
</dbReference>
<gene>
    <name evidence="3" type="ORF">CJ218_04390</name>
</gene>
<feature type="domain" description="Tail spike" evidence="2">
    <location>
        <begin position="122"/>
        <end position="331"/>
    </location>
</feature>
<evidence type="ECO:0000313" key="4">
    <source>
        <dbReference type="Proteomes" id="UP000235670"/>
    </source>
</evidence>
<organism evidence="3 4">
    <name type="scientific">Gemella sanguinis</name>
    <dbReference type="NCBI Taxonomy" id="84135"/>
    <lineage>
        <taxon>Bacteria</taxon>
        <taxon>Bacillati</taxon>
        <taxon>Bacillota</taxon>
        <taxon>Bacilli</taxon>
        <taxon>Bacillales</taxon>
        <taxon>Gemellaceae</taxon>
        <taxon>Gemella</taxon>
    </lineage>
</organism>
<evidence type="ECO:0000256" key="1">
    <source>
        <dbReference type="SAM" id="Coils"/>
    </source>
</evidence>
<dbReference type="InterPro" id="IPR007119">
    <property type="entry name" value="Phage_tail_spike_N"/>
</dbReference>
<accession>A0A2N6SFH4</accession>
<dbReference type="Pfam" id="PF06605">
    <property type="entry name" value="Prophage_tail"/>
    <property type="match status" value="1"/>
</dbReference>
<feature type="non-terminal residue" evidence="3">
    <location>
        <position position="437"/>
    </location>
</feature>
<evidence type="ECO:0000259" key="2">
    <source>
        <dbReference type="Pfam" id="PF06605"/>
    </source>
</evidence>
<dbReference type="RefSeq" id="WP_180960523.1">
    <property type="nucleotide sequence ID" value="NZ_PNGT01000003.1"/>
</dbReference>
<evidence type="ECO:0000313" key="3">
    <source>
        <dbReference type="EMBL" id="PMC52685.1"/>
    </source>
</evidence>
<dbReference type="NCBIfam" id="TIGR01665">
    <property type="entry name" value="put_anti_recept"/>
    <property type="match status" value="1"/>
</dbReference>
<comment type="caution">
    <text evidence="3">The sequence shown here is derived from an EMBL/GenBank/DDBJ whole genome shotgun (WGS) entry which is preliminary data.</text>
</comment>